<evidence type="ECO:0000313" key="2">
    <source>
        <dbReference type="EMBL" id="CAD6998771.1"/>
    </source>
</evidence>
<reference evidence="2" key="1">
    <citation type="submission" date="2020-11" db="EMBL/GenBank/DDBJ databases">
        <authorList>
            <person name="Whitehead M."/>
        </authorList>
    </citation>
    <scope>NUCLEOTIDE SEQUENCE</scope>
    <source>
        <strain evidence="2">EGII</strain>
    </source>
</reference>
<feature type="signal peptide" evidence="1">
    <location>
        <begin position="1"/>
        <end position="18"/>
    </location>
</feature>
<sequence length="99" mass="11516">MLLLLVFYCKLIIYSAHNKERCTNTSLLRVYVRVCMNVCKCVMAKCYVWLCECLCLPVCGDNHFIYSSQQTTDSPHYTLLLHTYTTPTHTHTHTHNVTL</sequence>
<keyword evidence="3" id="KW-1185">Reference proteome</keyword>
<organism evidence="2 3">
    <name type="scientific">Ceratitis capitata</name>
    <name type="common">Mediterranean fruit fly</name>
    <name type="synonym">Tephritis capitata</name>
    <dbReference type="NCBI Taxonomy" id="7213"/>
    <lineage>
        <taxon>Eukaryota</taxon>
        <taxon>Metazoa</taxon>
        <taxon>Ecdysozoa</taxon>
        <taxon>Arthropoda</taxon>
        <taxon>Hexapoda</taxon>
        <taxon>Insecta</taxon>
        <taxon>Pterygota</taxon>
        <taxon>Neoptera</taxon>
        <taxon>Endopterygota</taxon>
        <taxon>Diptera</taxon>
        <taxon>Brachycera</taxon>
        <taxon>Muscomorpha</taxon>
        <taxon>Tephritoidea</taxon>
        <taxon>Tephritidae</taxon>
        <taxon>Ceratitis</taxon>
        <taxon>Ceratitis</taxon>
    </lineage>
</organism>
<keyword evidence="1" id="KW-0732">Signal</keyword>
<dbReference type="Proteomes" id="UP000606786">
    <property type="component" value="Unassembled WGS sequence"/>
</dbReference>
<dbReference type="AlphaFoldDB" id="A0A811UJ27"/>
<evidence type="ECO:0000256" key="1">
    <source>
        <dbReference type="SAM" id="SignalP"/>
    </source>
</evidence>
<dbReference type="EMBL" id="CAJHJT010000012">
    <property type="protein sequence ID" value="CAD6998771.1"/>
    <property type="molecule type" value="Genomic_DNA"/>
</dbReference>
<feature type="chain" id="PRO_5032519167" evidence="1">
    <location>
        <begin position="19"/>
        <end position="99"/>
    </location>
</feature>
<proteinExistence type="predicted"/>
<accession>A0A811UJ27</accession>
<evidence type="ECO:0000313" key="3">
    <source>
        <dbReference type="Proteomes" id="UP000606786"/>
    </source>
</evidence>
<protein>
    <submittedName>
        <fullName evidence="2">(Mediterranean fruit fly) hypothetical protein</fullName>
    </submittedName>
</protein>
<name>A0A811UJ27_CERCA</name>
<comment type="caution">
    <text evidence="2">The sequence shown here is derived from an EMBL/GenBank/DDBJ whole genome shotgun (WGS) entry which is preliminary data.</text>
</comment>
<gene>
    <name evidence="2" type="ORF">CCAP1982_LOCUS7325</name>
</gene>